<evidence type="ECO:0000256" key="9">
    <source>
        <dbReference type="ARBA" id="ARBA00022777"/>
    </source>
</evidence>
<evidence type="ECO:0000259" key="15">
    <source>
        <dbReference type="PROSITE" id="PS50109"/>
    </source>
</evidence>
<dbReference type="SUPFAM" id="SSF55874">
    <property type="entry name" value="ATPase domain of HSP90 chaperone/DNA topoisomerase II/histidine kinase"/>
    <property type="match status" value="1"/>
</dbReference>
<evidence type="ECO:0000256" key="10">
    <source>
        <dbReference type="ARBA" id="ARBA00022840"/>
    </source>
</evidence>
<dbReference type="Proteomes" id="UP001178662">
    <property type="component" value="Chromosome"/>
</dbReference>
<evidence type="ECO:0000256" key="14">
    <source>
        <dbReference type="SAM" id="Phobius"/>
    </source>
</evidence>
<dbReference type="CDD" id="cd06225">
    <property type="entry name" value="HAMP"/>
    <property type="match status" value="1"/>
</dbReference>
<dbReference type="InterPro" id="IPR003660">
    <property type="entry name" value="HAMP_dom"/>
</dbReference>
<evidence type="ECO:0000259" key="16">
    <source>
        <dbReference type="PROSITE" id="PS50885"/>
    </source>
</evidence>
<evidence type="ECO:0000313" key="18">
    <source>
        <dbReference type="Proteomes" id="UP001178662"/>
    </source>
</evidence>
<dbReference type="InterPro" id="IPR010559">
    <property type="entry name" value="Sig_transdc_His_kin_internal"/>
</dbReference>
<dbReference type="InterPro" id="IPR003594">
    <property type="entry name" value="HATPase_dom"/>
</dbReference>
<keyword evidence="12" id="KW-0902">Two-component regulatory system</keyword>
<dbReference type="InterPro" id="IPR050640">
    <property type="entry name" value="Bact_2-comp_sensor_kinase"/>
</dbReference>
<dbReference type="SMART" id="SM00387">
    <property type="entry name" value="HATPase_c"/>
    <property type="match status" value="1"/>
</dbReference>
<keyword evidence="6" id="KW-0808">Transferase</keyword>
<dbReference type="PROSITE" id="PS50885">
    <property type="entry name" value="HAMP"/>
    <property type="match status" value="1"/>
</dbReference>
<comment type="subcellular location">
    <subcellularLocation>
        <location evidence="2">Cell membrane</location>
        <topology evidence="2">Multi-pass membrane protein</topology>
    </subcellularLocation>
</comment>
<protein>
    <recommendedName>
        <fullName evidence="3">histidine kinase</fullName>
        <ecNumber evidence="3">2.7.13.3</ecNumber>
    </recommendedName>
</protein>
<keyword evidence="13 14" id="KW-0472">Membrane</keyword>
<evidence type="ECO:0000256" key="3">
    <source>
        <dbReference type="ARBA" id="ARBA00012438"/>
    </source>
</evidence>
<sequence>MKIRQSGLLQRILSPLNRMEGKLFIVFLFLIILPIGVLSYISAERYSKSIERNTVTYVSQISDKMISKLDDYMEDIKKIAIIPSYLDEIKLALKTSNRYYESLPLTTQTNEGTIRDLENNIGISNEEVQLFRRVEGSTYFLNNIKSNGSNSVYLFDRYGNYYFTTKSGGIRGDLTTVYPKWKELAYSEHGTPVLVSPQQVSGRAGTDYVFTVVREIIDTNFESIGMIAVDANIEVIANIVKDLDSATQGTTLIVDDTGKVVFDSEKKYLAQELDSSDLFIQASETEGSFHTDINGAPVLSIYKQSKNTGWKIFIAIPQNKLMADAIRIRNFTLASAIAIVAFALIISLIVIFTLTKPLRTLVRLMKKVQTGNLDVTFPVRSRDEVGLVGSAFNRMIIRVQSLIDDVYDAGQRKNEAELEALQNQINPHFIYNTLESIRMTAVINDDTEVSDMTQLLGKLLRYGMGSGTETVTLNNELEHLKMYLQLLNYRFGNRFVLQIPENAVDPELKVMKLLFQPIVENAVYHAMDESKPIMYIQLKYSQSDIDHIFEISDNGVGMDEETLTQLQKKLYDPQSRKTSNGRGIGLRNVHERLKLLFGNNYGIGISSELGIGTTVTVRFPINQQKGVNNNG</sequence>
<dbReference type="InterPro" id="IPR036890">
    <property type="entry name" value="HATPase_C_sf"/>
</dbReference>
<dbReference type="SUPFAM" id="SSF158472">
    <property type="entry name" value="HAMP domain-like"/>
    <property type="match status" value="1"/>
</dbReference>
<keyword evidence="11 14" id="KW-1133">Transmembrane helix</keyword>
<evidence type="ECO:0000256" key="6">
    <source>
        <dbReference type="ARBA" id="ARBA00022679"/>
    </source>
</evidence>
<evidence type="ECO:0000256" key="8">
    <source>
        <dbReference type="ARBA" id="ARBA00022741"/>
    </source>
</evidence>
<feature type="domain" description="HAMP" evidence="16">
    <location>
        <begin position="352"/>
        <end position="404"/>
    </location>
</feature>
<dbReference type="PROSITE" id="PS50109">
    <property type="entry name" value="HIS_KIN"/>
    <property type="match status" value="1"/>
</dbReference>
<dbReference type="Pfam" id="PF02743">
    <property type="entry name" value="dCache_1"/>
    <property type="match status" value="1"/>
</dbReference>
<keyword evidence="5" id="KW-0597">Phosphoprotein</keyword>
<dbReference type="PRINTS" id="PR00344">
    <property type="entry name" value="BCTRLSENSOR"/>
</dbReference>
<dbReference type="GO" id="GO:0005524">
    <property type="term" value="F:ATP binding"/>
    <property type="evidence" value="ECO:0007669"/>
    <property type="project" value="UniProtKB-KW"/>
</dbReference>
<organism evidence="17 18">
    <name type="scientific">Candidatus Cohnella colombiensis</name>
    <dbReference type="NCBI Taxonomy" id="3121368"/>
    <lineage>
        <taxon>Bacteria</taxon>
        <taxon>Bacillati</taxon>
        <taxon>Bacillota</taxon>
        <taxon>Bacilli</taxon>
        <taxon>Bacillales</taxon>
        <taxon>Paenibacillaceae</taxon>
        <taxon>Cohnella</taxon>
    </lineage>
</organism>
<evidence type="ECO:0000256" key="7">
    <source>
        <dbReference type="ARBA" id="ARBA00022692"/>
    </source>
</evidence>
<dbReference type="Gene3D" id="1.10.8.500">
    <property type="entry name" value="HAMP domain in histidine kinase"/>
    <property type="match status" value="1"/>
</dbReference>
<dbReference type="Gene3D" id="3.30.565.10">
    <property type="entry name" value="Histidine kinase-like ATPase, C-terminal domain"/>
    <property type="match status" value="1"/>
</dbReference>
<keyword evidence="7 14" id="KW-0812">Transmembrane</keyword>
<proteinExistence type="predicted"/>
<dbReference type="Pfam" id="PF06580">
    <property type="entry name" value="His_kinase"/>
    <property type="match status" value="1"/>
</dbReference>
<feature type="transmembrane region" description="Helical" evidence="14">
    <location>
        <begin position="331"/>
        <end position="355"/>
    </location>
</feature>
<evidence type="ECO:0000256" key="2">
    <source>
        <dbReference type="ARBA" id="ARBA00004651"/>
    </source>
</evidence>
<keyword evidence="10" id="KW-0067">ATP-binding</keyword>
<keyword evidence="4" id="KW-1003">Cell membrane</keyword>
<dbReference type="EMBL" id="CP119317">
    <property type="protein sequence ID" value="WEK55474.1"/>
    <property type="molecule type" value="Genomic_DNA"/>
</dbReference>
<dbReference type="PANTHER" id="PTHR34220:SF11">
    <property type="entry name" value="SENSOR PROTEIN KINASE HPTS"/>
    <property type="match status" value="1"/>
</dbReference>
<accession>A0AA95EZ60</accession>
<feature type="transmembrane region" description="Helical" evidence="14">
    <location>
        <begin position="21"/>
        <end position="43"/>
    </location>
</feature>
<dbReference type="EC" id="2.7.13.3" evidence="3"/>
<dbReference type="GO" id="GO:0005886">
    <property type="term" value="C:plasma membrane"/>
    <property type="evidence" value="ECO:0007669"/>
    <property type="project" value="UniProtKB-SubCell"/>
</dbReference>
<keyword evidence="8" id="KW-0547">Nucleotide-binding</keyword>
<keyword evidence="18" id="KW-1185">Reference proteome</keyword>
<dbReference type="InterPro" id="IPR004358">
    <property type="entry name" value="Sig_transdc_His_kin-like_C"/>
</dbReference>
<dbReference type="Pfam" id="PF02518">
    <property type="entry name" value="HATPase_c"/>
    <property type="match status" value="1"/>
</dbReference>
<dbReference type="SMART" id="SM00304">
    <property type="entry name" value="HAMP"/>
    <property type="match status" value="1"/>
</dbReference>
<evidence type="ECO:0000313" key="17">
    <source>
        <dbReference type="EMBL" id="WEK55474.1"/>
    </source>
</evidence>
<reference evidence="17" key="1">
    <citation type="submission" date="2023-03" db="EMBL/GenBank/DDBJ databases">
        <title>Andean soil-derived lignocellulolytic bacterial consortium as a source of novel taxa and putative plastic-active enzymes.</title>
        <authorList>
            <person name="Diaz-Garcia L."/>
            <person name="Chuvochina M."/>
            <person name="Feuerriegel G."/>
            <person name="Bunk B."/>
            <person name="Sproer C."/>
            <person name="Streit W.R."/>
            <person name="Rodriguez L.M."/>
            <person name="Overmann J."/>
            <person name="Jimenez D.J."/>
        </authorList>
    </citation>
    <scope>NUCLEOTIDE SEQUENCE</scope>
    <source>
        <strain evidence="17">MAG 2441</strain>
    </source>
</reference>
<evidence type="ECO:0000256" key="13">
    <source>
        <dbReference type="ARBA" id="ARBA00023136"/>
    </source>
</evidence>
<keyword evidence="9 17" id="KW-0418">Kinase</keyword>
<gene>
    <name evidence="17" type="ORF">P0Y55_05305</name>
</gene>
<evidence type="ECO:0000256" key="4">
    <source>
        <dbReference type="ARBA" id="ARBA00022475"/>
    </source>
</evidence>
<dbReference type="Pfam" id="PF00672">
    <property type="entry name" value="HAMP"/>
    <property type="match status" value="1"/>
</dbReference>
<comment type="catalytic activity">
    <reaction evidence="1">
        <text>ATP + protein L-histidine = ADP + protein N-phospho-L-histidine.</text>
        <dbReference type="EC" id="2.7.13.3"/>
    </reaction>
</comment>
<dbReference type="GO" id="GO:0000155">
    <property type="term" value="F:phosphorelay sensor kinase activity"/>
    <property type="evidence" value="ECO:0007669"/>
    <property type="project" value="InterPro"/>
</dbReference>
<dbReference type="Gene3D" id="3.30.450.20">
    <property type="entry name" value="PAS domain"/>
    <property type="match status" value="1"/>
</dbReference>
<dbReference type="AlphaFoldDB" id="A0AA95EZ60"/>
<dbReference type="PANTHER" id="PTHR34220">
    <property type="entry name" value="SENSOR HISTIDINE KINASE YPDA"/>
    <property type="match status" value="1"/>
</dbReference>
<evidence type="ECO:0000256" key="5">
    <source>
        <dbReference type="ARBA" id="ARBA00022553"/>
    </source>
</evidence>
<dbReference type="InterPro" id="IPR005467">
    <property type="entry name" value="His_kinase_dom"/>
</dbReference>
<evidence type="ECO:0000256" key="12">
    <source>
        <dbReference type="ARBA" id="ARBA00023012"/>
    </source>
</evidence>
<feature type="domain" description="Histidine kinase" evidence="15">
    <location>
        <begin position="511"/>
        <end position="623"/>
    </location>
</feature>
<dbReference type="InterPro" id="IPR033479">
    <property type="entry name" value="dCache_1"/>
</dbReference>
<evidence type="ECO:0000256" key="11">
    <source>
        <dbReference type="ARBA" id="ARBA00022989"/>
    </source>
</evidence>
<name>A0AA95EZ60_9BACL</name>
<evidence type="ECO:0000256" key="1">
    <source>
        <dbReference type="ARBA" id="ARBA00000085"/>
    </source>
</evidence>